<gene>
    <name evidence="1" type="ORF">UFOVP347_29</name>
</gene>
<accession>A0A6J5M384</accession>
<organism evidence="1">
    <name type="scientific">uncultured Caudovirales phage</name>
    <dbReference type="NCBI Taxonomy" id="2100421"/>
    <lineage>
        <taxon>Viruses</taxon>
        <taxon>Duplodnaviria</taxon>
        <taxon>Heunggongvirae</taxon>
        <taxon>Uroviricota</taxon>
        <taxon>Caudoviricetes</taxon>
        <taxon>Peduoviridae</taxon>
        <taxon>Maltschvirus</taxon>
        <taxon>Maltschvirus maltsch</taxon>
    </lineage>
</organism>
<reference evidence="1" key="1">
    <citation type="submission" date="2020-04" db="EMBL/GenBank/DDBJ databases">
        <authorList>
            <person name="Chiriac C."/>
            <person name="Salcher M."/>
            <person name="Ghai R."/>
            <person name="Kavagutti S V."/>
        </authorList>
    </citation>
    <scope>NUCLEOTIDE SEQUENCE</scope>
</reference>
<protein>
    <submittedName>
        <fullName evidence="1">Uncharacterized protein</fullName>
    </submittedName>
</protein>
<sequence length="67" mass="7631">MRYKLMLTLLVLILLIFVPACSDTAATASDPCAWVRPLSWHERDTPGTLRAIFSHNLKVEQFCQQGR</sequence>
<name>A0A6J5M384_9CAUD</name>
<evidence type="ECO:0000313" key="1">
    <source>
        <dbReference type="EMBL" id="CAB4139480.1"/>
    </source>
</evidence>
<dbReference type="EMBL" id="LR796356">
    <property type="protein sequence ID" value="CAB4139480.1"/>
    <property type="molecule type" value="Genomic_DNA"/>
</dbReference>
<proteinExistence type="predicted"/>